<feature type="compositionally biased region" description="Basic and acidic residues" evidence="3">
    <location>
        <begin position="763"/>
        <end position="776"/>
    </location>
</feature>
<dbReference type="InterPro" id="IPR011011">
    <property type="entry name" value="Znf_FYVE_PHD"/>
</dbReference>
<proteinExistence type="predicted"/>
<evidence type="ECO:0000256" key="1">
    <source>
        <dbReference type="ARBA" id="ARBA00022771"/>
    </source>
</evidence>
<reference evidence="5" key="1">
    <citation type="journal article" date="2018" name="DNA Res.">
        <title>Multiple hybrid de novo genome assembly of finger millet, an orphan allotetraploid crop.</title>
        <authorList>
            <person name="Hatakeyama M."/>
            <person name="Aluri S."/>
            <person name="Balachadran M.T."/>
            <person name="Sivarajan S.R."/>
            <person name="Patrignani A."/>
            <person name="Gruter S."/>
            <person name="Poveda L."/>
            <person name="Shimizu-Inatsugi R."/>
            <person name="Baeten J."/>
            <person name="Francoijs K.J."/>
            <person name="Nataraja K.N."/>
            <person name="Reddy Y.A.N."/>
            <person name="Phadnis S."/>
            <person name="Ravikumar R.L."/>
            <person name="Schlapbach R."/>
            <person name="Sreeman S.M."/>
            <person name="Shimizu K.K."/>
        </authorList>
    </citation>
    <scope>NUCLEOTIDE SEQUENCE</scope>
</reference>
<feature type="region of interest" description="Disordered" evidence="3">
    <location>
        <begin position="751"/>
        <end position="897"/>
    </location>
</feature>
<feature type="compositionally biased region" description="Polar residues" evidence="3">
    <location>
        <begin position="777"/>
        <end position="791"/>
    </location>
</feature>
<keyword evidence="1" id="KW-0863">Zinc-finger</keyword>
<keyword evidence="2" id="KW-0862">Zinc</keyword>
<evidence type="ECO:0000313" key="6">
    <source>
        <dbReference type="Proteomes" id="UP001054889"/>
    </source>
</evidence>
<evidence type="ECO:0000256" key="3">
    <source>
        <dbReference type="SAM" id="MobiDB-lite"/>
    </source>
</evidence>
<evidence type="ECO:0000259" key="4">
    <source>
        <dbReference type="PROSITE" id="PS50090"/>
    </source>
</evidence>
<evidence type="ECO:0000256" key="2">
    <source>
        <dbReference type="ARBA" id="ARBA00022833"/>
    </source>
</evidence>
<feature type="compositionally biased region" description="Basic and acidic residues" evidence="3">
    <location>
        <begin position="293"/>
        <end position="308"/>
    </location>
</feature>
<keyword evidence="1" id="KW-0479">Metal-binding</keyword>
<name>A0AAV5EQ36_ELECO</name>
<keyword evidence="6" id="KW-1185">Reference proteome</keyword>
<dbReference type="AlphaFoldDB" id="A0AAV5EQ36"/>
<feature type="compositionally biased region" description="Basic and acidic residues" evidence="3">
    <location>
        <begin position="502"/>
        <end position="511"/>
    </location>
</feature>
<feature type="compositionally biased region" description="Polar residues" evidence="3">
    <location>
        <begin position="277"/>
        <end position="286"/>
    </location>
</feature>
<feature type="compositionally biased region" description="Polar residues" evidence="3">
    <location>
        <begin position="821"/>
        <end position="830"/>
    </location>
</feature>
<feature type="region of interest" description="Disordered" evidence="3">
    <location>
        <begin position="277"/>
        <end position="308"/>
    </location>
</feature>
<comment type="caution">
    <text evidence="5">The sequence shown here is derived from an EMBL/GenBank/DDBJ whole genome shotgun (WGS) entry which is preliminary data.</text>
</comment>
<feature type="domain" description="Myb-like" evidence="4">
    <location>
        <begin position="889"/>
        <end position="950"/>
    </location>
</feature>
<dbReference type="InterPro" id="IPR009057">
    <property type="entry name" value="Homeodomain-like_sf"/>
</dbReference>
<reference evidence="5" key="2">
    <citation type="submission" date="2021-12" db="EMBL/GenBank/DDBJ databases">
        <title>Resequencing data analysis of finger millet.</title>
        <authorList>
            <person name="Hatakeyama M."/>
            <person name="Aluri S."/>
            <person name="Balachadran M.T."/>
            <person name="Sivarajan S.R."/>
            <person name="Poveda L."/>
            <person name="Shimizu-Inatsugi R."/>
            <person name="Schlapbach R."/>
            <person name="Sreeman S.M."/>
            <person name="Shimizu K.K."/>
        </authorList>
    </citation>
    <scope>NUCLEOTIDE SEQUENCE</scope>
</reference>
<dbReference type="Gene3D" id="3.30.40.10">
    <property type="entry name" value="Zinc/RING finger domain, C3HC4 (zinc finger)"/>
    <property type="match status" value="1"/>
</dbReference>
<accession>A0AAV5EQ36</accession>
<dbReference type="EMBL" id="BQKI01000077">
    <property type="protein sequence ID" value="GJN24755.1"/>
    <property type="molecule type" value="Genomic_DNA"/>
</dbReference>
<dbReference type="SUPFAM" id="SSF57903">
    <property type="entry name" value="FYVE/PHD zinc finger"/>
    <property type="match status" value="1"/>
</dbReference>
<evidence type="ECO:0000313" key="5">
    <source>
        <dbReference type="EMBL" id="GJN24755.1"/>
    </source>
</evidence>
<gene>
    <name evidence="5" type="primary">gb12517</name>
    <name evidence="5" type="ORF">PR202_gb12517</name>
</gene>
<dbReference type="SUPFAM" id="SSF46689">
    <property type="entry name" value="Homeodomain-like"/>
    <property type="match status" value="1"/>
</dbReference>
<dbReference type="PANTHER" id="PTHR47863">
    <property type="entry name" value="RING/FYVE/PHD ZINC FINGER SUPERFAMILY PROTEIN"/>
    <property type="match status" value="1"/>
</dbReference>
<dbReference type="InterPro" id="IPR013083">
    <property type="entry name" value="Znf_RING/FYVE/PHD"/>
</dbReference>
<feature type="compositionally biased region" description="Basic and acidic residues" evidence="3">
    <location>
        <begin position="702"/>
        <end position="720"/>
    </location>
</feature>
<feature type="compositionally biased region" description="Polar residues" evidence="3">
    <location>
        <begin position="512"/>
        <end position="526"/>
    </location>
</feature>
<dbReference type="PANTHER" id="PTHR47863:SF4">
    <property type="entry name" value="RING_FYVE_PHD ZINC FINGER SUPERFAMILY PROTEIN"/>
    <property type="match status" value="1"/>
</dbReference>
<dbReference type="InterPro" id="IPR001005">
    <property type="entry name" value="SANT/Myb"/>
</dbReference>
<feature type="compositionally biased region" description="Polar residues" evidence="3">
    <location>
        <begin position="851"/>
        <end position="870"/>
    </location>
</feature>
<feature type="compositionally biased region" description="Basic and acidic residues" evidence="3">
    <location>
        <begin position="804"/>
        <end position="814"/>
    </location>
</feature>
<dbReference type="Proteomes" id="UP001054889">
    <property type="component" value="Unassembled WGS sequence"/>
</dbReference>
<dbReference type="Gene3D" id="1.10.10.60">
    <property type="entry name" value="Homeodomain-like"/>
    <property type="match status" value="1"/>
</dbReference>
<organism evidence="5 6">
    <name type="scientific">Eleusine coracana subsp. coracana</name>
    <dbReference type="NCBI Taxonomy" id="191504"/>
    <lineage>
        <taxon>Eukaryota</taxon>
        <taxon>Viridiplantae</taxon>
        <taxon>Streptophyta</taxon>
        <taxon>Embryophyta</taxon>
        <taxon>Tracheophyta</taxon>
        <taxon>Spermatophyta</taxon>
        <taxon>Magnoliopsida</taxon>
        <taxon>Liliopsida</taxon>
        <taxon>Poales</taxon>
        <taxon>Poaceae</taxon>
        <taxon>PACMAD clade</taxon>
        <taxon>Chloridoideae</taxon>
        <taxon>Cynodonteae</taxon>
        <taxon>Eleusininae</taxon>
        <taxon>Eleusine</taxon>
    </lineage>
</organism>
<sequence length="953" mass="103747">MPPPASASATRIATHWVVDALAGDEAVDFSVIKALVTASPECLAGAPEATRERVALQCLQEVASIASGDDAPATAGVLRVEATRSCEDLLLEVIGEVGSLGTLDKDMLPCFSQDIQNIICMKKPTLPETSFELLREVDSEIASILPSSQLEQNATNQNDNDQSLCSRQDHVNGEFQQETSAKLVDETESRNLEKDPVMPTSVLHQPCTSDSMAYAHLQEDDAGAVGLVSRPLEKSPAVDENVPHGTVHTSACCDATLQGSTNEPLLKDTEIHAAMVQPQSPREQSPNSPPHYIDGERLHDDGTRDQSLKLSHEGLGTHAAVAPTIDRSSDALPTNVSDPGHLPESVTLEDATMVSQPHSSRTDTNVLQHESGEKVNQVLDDVSASIQPVEKGHVLEELTPQAASALPSVSCNDAIQGGQSETNHLPGNATKHTTVLEKQNVDKSHIEFSGADKVNEALHGGVSIVEKNTVHGGLNVQAAPLSQNCNLALHDKISEVNCSDEQNTRKSRTDAQKNSCSTSVPNVTQDGTGTNTTNTSNKRNLGDTSAGIPHGSSSNDSLHGIAAVGLLSMANKMPFWSNGQEINESFEGLSQQDLCIKCGKAGQLIKCSGCLLAAHDSCFGSTVTFQESDLFYCPVCFYTRAAEAYQKARKTYSEARKNLATFLGTAQVVGQHDELLTGVLPRAPNREGQSNVSDSSKRKKIHQDEATNLAHRDVEPDQQRKKQKISATDNGSPEELVTEKASLVQNFDKHSALKGNGSNQVQDVERQQQGKNKEADNGNSSYETRHLSQNRCGPANQELDADKEDGQTKSHQFNDSDEIEATSSNNSGKRSSPPWRKMRHRKSRLLEKETVVSSNSRKLMVQQDQRTSSPSRKRNYAPYKRYSNPVAPTGRRSKLSWTEEEETTLKEAMDKFAPRDDGPIPWVQILEYGRDVFHRTRLPSDLRVKWRNIMKKA</sequence>
<dbReference type="PROSITE" id="PS50090">
    <property type="entry name" value="MYB_LIKE"/>
    <property type="match status" value="1"/>
</dbReference>
<feature type="region of interest" description="Disordered" evidence="3">
    <location>
        <begin position="325"/>
        <end position="344"/>
    </location>
</feature>
<dbReference type="GO" id="GO:0008270">
    <property type="term" value="F:zinc ion binding"/>
    <property type="evidence" value="ECO:0007669"/>
    <property type="project" value="UniProtKB-KW"/>
</dbReference>
<feature type="region of interest" description="Disordered" evidence="3">
    <location>
        <begin position="678"/>
        <end position="735"/>
    </location>
</feature>
<protein>
    <recommendedName>
        <fullName evidence="4">Myb-like domain-containing protein</fullName>
    </recommendedName>
</protein>
<feature type="region of interest" description="Disordered" evidence="3">
    <location>
        <begin position="499"/>
        <end position="553"/>
    </location>
</feature>